<organism evidence="2 3">
    <name type="scientific">Monilinia vaccinii-corymbosi</name>
    <dbReference type="NCBI Taxonomy" id="61207"/>
    <lineage>
        <taxon>Eukaryota</taxon>
        <taxon>Fungi</taxon>
        <taxon>Dikarya</taxon>
        <taxon>Ascomycota</taxon>
        <taxon>Pezizomycotina</taxon>
        <taxon>Leotiomycetes</taxon>
        <taxon>Helotiales</taxon>
        <taxon>Sclerotiniaceae</taxon>
        <taxon>Monilinia</taxon>
    </lineage>
</organism>
<reference evidence="2" key="1">
    <citation type="submission" date="2020-10" db="EMBL/GenBank/DDBJ databases">
        <title>Genome Sequence of Monilinia vaccinii-corymbosi Sheds Light on Mummy Berry Disease Infection of Blueberry and Mating Type.</title>
        <authorList>
            <person name="Yow A.G."/>
            <person name="Zhang Y."/>
            <person name="Bansal K."/>
            <person name="Eacker S.M."/>
            <person name="Sullivan S."/>
            <person name="Liachko I."/>
            <person name="Cubeta M.A."/>
            <person name="Rollins J.A."/>
            <person name="Ashrafi H."/>
        </authorList>
    </citation>
    <scope>NUCLEOTIDE SEQUENCE</scope>
    <source>
        <strain evidence="2">RL-1</strain>
    </source>
</reference>
<dbReference type="InterPro" id="IPR016024">
    <property type="entry name" value="ARM-type_fold"/>
</dbReference>
<dbReference type="EMBL" id="CP063405">
    <property type="protein sequence ID" value="QSZ29817.1"/>
    <property type="molecule type" value="Genomic_DNA"/>
</dbReference>
<name>A0A8A3P9R1_9HELO</name>
<evidence type="ECO:0000313" key="2">
    <source>
        <dbReference type="EMBL" id="QSZ29817.1"/>
    </source>
</evidence>
<keyword evidence="3" id="KW-1185">Reference proteome</keyword>
<dbReference type="Proteomes" id="UP000672032">
    <property type="component" value="Chromosome 1"/>
</dbReference>
<evidence type="ECO:0000256" key="1">
    <source>
        <dbReference type="SAM" id="MobiDB-lite"/>
    </source>
</evidence>
<feature type="region of interest" description="Disordered" evidence="1">
    <location>
        <begin position="88"/>
        <end position="137"/>
    </location>
</feature>
<sequence length="137" mass="15711">MDQAGKDKFIKGVIKGLPENHNEELLKKVRDVGRDEIREVMRDILMKTFEPGMSNIIVTCAPIMEEAIVKNFQSLNFKTQVRTLSSFEDDYGLAAPEDEDEDEDEGDEEEDEDGEMDDEEEDEDEDDEEDKEGDVVM</sequence>
<dbReference type="OrthoDB" id="4351501at2759"/>
<protein>
    <submittedName>
        <fullName evidence="2">Uncharacterized protein</fullName>
    </submittedName>
</protein>
<accession>A0A8A3P9R1</accession>
<gene>
    <name evidence="2" type="ORF">DSL72_004335</name>
</gene>
<evidence type="ECO:0000313" key="3">
    <source>
        <dbReference type="Proteomes" id="UP000672032"/>
    </source>
</evidence>
<dbReference type="AlphaFoldDB" id="A0A8A3P9R1"/>
<proteinExistence type="predicted"/>
<dbReference type="SUPFAM" id="SSF48371">
    <property type="entry name" value="ARM repeat"/>
    <property type="match status" value="1"/>
</dbReference>